<keyword evidence="2" id="KW-0472">Membrane</keyword>
<sequence length="205" mass="22474">MKRKPRNSNYAYDRDYNRDRDRDYEDFATPEPAAPKRKNPLLAFGATSLAVLAGIFILGIGVGIGFYSVASNSTAGNQIDNSIQLESKLDDPQTCVQFGAAAIVMDTRVFVTLKPLNVYVSQPTTRPGCVLRSSNWSVLEQRGLVKGDQVRDCKNRLNTFGFTGALDNNGQTPQIDCIYQNDAAKNLFLNQPGSGGSIAPENEKF</sequence>
<comment type="caution">
    <text evidence="3">The sequence shown here is derived from an EMBL/GenBank/DDBJ whole genome shotgun (WGS) entry which is preliminary data.</text>
</comment>
<reference evidence="3" key="1">
    <citation type="journal article" date="2020" name="mSystems">
        <title>Genome- and Community-Level Interaction Insights into Carbon Utilization and Element Cycling Functions of Hydrothermarchaeota in Hydrothermal Sediment.</title>
        <authorList>
            <person name="Zhou Z."/>
            <person name="Liu Y."/>
            <person name="Xu W."/>
            <person name="Pan J."/>
            <person name="Luo Z.H."/>
            <person name="Li M."/>
        </authorList>
    </citation>
    <scope>NUCLEOTIDE SEQUENCE [LARGE SCALE GENOMIC DNA]</scope>
    <source>
        <strain evidence="3">SpSt-418</strain>
    </source>
</reference>
<gene>
    <name evidence="3" type="ORF">ENR64_11285</name>
</gene>
<keyword evidence="2" id="KW-0812">Transmembrane</keyword>
<protein>
    <submittedName>
        <fullName evidence="3">DUF3172 domain-containing protein</fullName>
    </submittedName>
</protein>
<feature type="transmembrane region" description="Helical" evidence="2">
    <location>
        <begin position="41"/>
        <end position="67"/>
    </location>
</feature>
<feature type="compositionally biased region" description="Basic and acidic residues" evidence="1">
    <location>
        <begin position="12"/>
        <end position="25"/>
    </location>
</feature>
<dbReference type="InterPro" id="IPR021511">
    <property type="entry name" value="DUF3172"/>
</dbReference>
<proteinExistence type="predicted"/>
<evidence type="ECO:0000256" key="2">
    <source>
        <dbReference type="SAM" id="Phobius"/>
    </source>
</evidence>
<dbReference type="Pfam" id="PF11371">
    <property type="entry name" value="DUF3172"/>
    <property type="match status" value="1"/>
</dbReference>
<dbReference type="AlphaFoldDB" id="A0A7C3PGA6"/>
<evidence type="ECO:0000256" key="1">
    <source>
        <dbReference type="SAM" id="MobiDB-lite"/>
    </source>
</evidence>
<feature type="region of interest" description="Disordered" evidence="1">
    <location>
        <begin position="1"/>
        <end position="32"/>
    </location>
</feature>
<organism evidence="3">
    <name type="scientific">Oscillatoriales cyanobacterium SpSt-418</name>
    <dbReference type="NCBI Taxonomy" id="2282169"/>
    <lineage>
        <taxon>Bacteria</taxon>
        <taxon>Bacillati</taxon>
        <taxon>Cyanobacteriota</taxon>
        <taxon>Cyanophyceae</taxon>
        <taxon>Oscillatoriophycideae</taxon>
        <taxon>Oscillatoriales</taxon>
    </lineage>
</organism>
<name>A0A7C3PGA6_9CYAN</name>
<keyword evidence="2" id="KW-1133">Transmembrane helix</keyword>
<accession>A0A7C3PGA6</accession>
<evidence type="ECO:0000313" key="3">
    <source>
        <dbReference type="EMBL" id="HFM98318.1"/>
    </source>
</evidence>
<dbReference type="EMBL" id="DSRU01000164">
    <property type="protein sequence ID" value="HFM98318.1"/>
    <property type="molecule type" value="Genomic_DNA"/>
</dbReference>